<name>A0AAW9K3C8_CARML</name>
<comment type="pathway">
    <text evidence="1 9">Amino-acid biosynthesis; L-tryptophan biosynthesis; L-tryptophan from chorismate: step 2/5.</text>
</comment>
<feature type="binding site" evidence="9">
    <location>
        <position position="226"/>
    </location>
    <ligand>
        <name>Mg(2+)</name>
        <dbReference type="ChEBI" id="CHEBI:18420"/>
        <label>2</label>
    </ligand>
</feature>
<dbReference type="HAMAP" id="MF_00211">
    <property type="entry name" value="TrpD"/>
    <property type="match status" value="1"/>
</dbReference>
<accession>A0AAW9K3C8</accession>
<feature type="binding site" evidence="9">
    <location>
        <position position="80"/>
    </location>
    <ligand>
        <name>anthranilate</name>
        <dbReference type="ChEBI" id="CHEBI:16567"/>
        <label>1</label>
    </ligand>
</feature>
<keyword evidence="9" id="KW-0479">Metal-binding</keyword>
<keyword evidence="4 9" id="KW-0808">Transferase</keyword>
<evidence type="ECO:0000256" key="8">
    <source>
        <dbReference type="ARBA" id="ARBA00061188"/>
    </source>
</evidence>
<comment type="caution">
    <text evidence="12">The sequence shown here is derived from an EMBL/GenBank/DDBJ whole genome shotgun (WGS) entry which is preliminary data.</text>
</comment>
<dbReference type="Gene3D" id="1.20.970.10">
    <property type="entry name" value="Transferase, Pyrimidine Nucleoside Phosphorylase, Chain C"/>
    <property type="match status" value="1"/>
</dbReference>
<feature type="binding site" evidence="9">
    <location>
        <position position="226"/>
    </location>
    <ligand>
        <name>Mg(2+)</name>
        <dbReference type="ChEBI" id="CHEBI:18420"/>
        <label>1</label>
    </ligand>
</feature>
<dbReference type="PANTHER" id="PTHR43285:SF2">
    <property type="entry name" value="ANTHRANILATE PHOSPHORIBOSYLTRANSFERASE"/>
    <property type="match status" value="1"/>
</dbReference>
<dbReference type="InterPro" id="IPR000312">
    <property type="entry name" value="Glycosyl_Trfase_fam3"/>
</dbReference>
<comment type="similarity">
    <text evidence="8">In the C-terminal section; belongs to the anthranilate phosphoribosyltransferase family.</text>
</comment>
<evidence type="ECO:0000256" key="5">
    <source>
        <dbReference type="ARBA" id="ARBA00022822"/>
    </source>
</evidence>
<dbReference type="AlphaFoldDB" id="A0AAW9K3C8"/>
<evidence type="ECO:0000256" key="4">
    <source>
        <dbReference type="ARBA" id="ARBA00022679"/>
    </source>
</evidence>
<keyword evidence="6 9" id="KW-0057">Aromatic amino acid biosynthesis</keyword>
<keyword evidence="9" id="KW-0460">Magnesium</keyword>
<evidence type="ECO:0000256" key="1">
    <source>
        <dbReference type="ARBA" id="ARBA00004907"/>
    </source>
</evidence>
<dbReference type="Proteomes" id="UP001290462">
    <property type="component" value="Unassembled WGS sequence"/>
</dbReference>
<comment type="catalytic activity">
    <reaction evidence="7 9">
        <text>N-(5-phospho-beta-D-ribosyl)anthranilate + diphosphate = 5-phospho-alpha-D-ribose 1-diphosphate + anthranilate</text>
        <dbReference type="Rhea" id="RHEA:11768"/>
        <dbReference type="ChEBI" id="CHEBI:16567"/>
        <dbReference type="ChEBI" id="CHEBI:18277"/>
        <dbReference type="ChEBI" id="CHEBI:33019"/>
        <dbReference type="ChEBI" id="CHEBI:58017"/>
        <dbReference type="EC" id="2.4.2.18"/>
    </reaction>
</comment>
<comment type="similarity">
    <text evidence="9">Belongs to the anthranilate phosphoribosyltransferase family.</text>
</comment>
<feature type="domain" description="Glycosyl transferase family 3 N-terminal" evidence="11">
    <location>
        <begin position="4"/>
        <end position="63"/>
    </location>
</feature>
<feature type="binding site" evidence="9">
    <location>
        <position position="80"/>
    </location>
    <ligand>
        <name>5-phospho-alpha-D-ribose 1-diphosphate</name>
        <dbReference type="ChEBI" id="CHEBI:58017"/>
    </ligand>
</feature>
<keyword evidence="3 9" id="KW-0328">Glycosyltransferase</keyword>
<dbReference type="Pfam" id="PF02885">
    <property type="entry name" value="Glycos_trans_3N"/>
    <property type="match status" value="1"/>
</dbReference>
<comment type="caution">
    <text evidence="9">Lacks conserved residue(s) required for the propagation of feature annotation.</text>
</comment>
<evidence type="ECO:0000313" key="13">
    <source>
        <dbReference type="Proteomes" id="UP001290462"/>
    </source>
</evidence>
<dbReference type="InterPro" id="IPR017459">
    <property type="entry name" value="Glycosyl_Trfase_fam3_N_dom"/>
</dbReference>
<keyword evidence="2 9" id="KW-0028">Amino-acid biosynthesis</keyword>
<dbReference type="SUPFAM" id="SSF52418">
    <property type="entry name" value="Nucleoside phosphorylase/phosphoribosyltransferase catalytic domain"/>
    <property type="match status" value="1"/>
</dbReference>
<feature type="binding site" evidence="9">
    <location>
        <begin position="90"/>
        <end position="93"/>
    </location>
    <ligand>
        <name>5-phospho-alpha-D-ribose 1-diphosphate</name>
        <dbReference type="ChEBI" id="CHEBI:58017"/>
    </ligand>
</feature>
<dbReference type="GO" id="GO:0000162">
    <property type="term" value="P:L-tryptophan biosynthetic process"/>
    <property type="evidence" value="ECO:0007669"/>
    <property type="project" value="UniProtKB-UniRule"/>
</dbReference>
<dbReference type="RefSeq" id="WP_322808580.1">
    <property type="nucleotide sequence ID" value="NZ_JAVBVO010000003.1"/>
</dbReference>
<feature type="binding site" evidence="9">
    <location>
        <position position="111"/>
    </location>
    <ligand>
        <name>anthranilate</name>
        <dbReference type="ChEBI" id="CHEBI:16567"/>
        <label>1</label>
    </ligand>
</feature>
<gene>
    <name evidence="9 12" type="primary">trpD</name>
    <name evidence="12" type="ORF">RAK27_04475</name>
</gene>
<proteinExistence type="inferred from homology"/>
<feature type="binding site" evidence="9">
    <location>
        <begin position="108"/>
        <end position="116"/>
    </location>
    <ligand>
        <name>5-phospho-alpha-D-ribose 1-diphosphate</name>
        <dbReference type="ChEBI" id="CHEBI:58017"/>
    </ligand>
</feature>
<feature type="binding site" evidence="9">
    <location>
        <begin position="83"/>
        <end position="84"/>
    </location>
    <ligand>
        <name>5-phospho-alpha-D-ribose 1-diphosphate</name>
        <dbReference type="ChEBI" id="CHEBI:58017"/>
    </ligand>
</feature>
<sequence>MIETLLQKIYRKENLSISETRLIGSYMLSGTASSIEITAFLTALKMKGETIDEMVGMVEAIKSLGASVQEESATAMDNCGTGGDASESFNISTTSAFVLAAAGIPIAKHGNRSISSRSGSSDVCQELGIELNLSIEEATQALKTVGITFIFAPHVHPNMRYVSSIRKELKTPTIFNLIGPLTNPVPLETQLVGIYRRDLIENVALTLQQLGRKRGIVVNGADFMDEASLSGTSHYALLEDGIVSLHTITPEEVGLKTYQLADIKGGDAKENAAILLSVLRGESSAYYDTVLLNSGLGLYANGKVSSIKAGVEMANKVIQSGLALQKLEEIKLFTQGVKQL</sequence>
<feature type="binding site" evidence="9">
    <location>
        <position position="92"/>
    </location>
    <ligand>
        <name>Mg(2+)</name>
        <dbReference type="ChEBI" id="CHEBI:18420"/>
        <label>1</label>
    </ligand>
</feature>
<dbReference type="InterPro" id="IPR005940">
    <property type="entry name" value="Anthranilate_Pribosyl_Tfrase"/>
</dbReference>
<dbReference type="FunFam" id="3.40.1030.10:FF:000002">
    <property type="entry name" value="Anthranilate phosphoribosyltransferase"/>
    <property type="match status" value="1"/>
</dbReference>
<evidence type="ECO:0000259" key="11">
    <source>
        <dbReference type="Pfam" id="PF02885"/>
    </source>
</evidence>
<dbReference type="InterPro" id="IPR035902">
    <property type="entry name" value="Nuc_phospho_transferase"/>
</dbReference>
<dbReference type="GO" id="GO:0005829">
    <property type="term" value="C:cytosol"/>
    <property type="evidence" value="ECO:0007669"/>
    <property type="project" value="TreeGrafter"/>
</dbReference>
<dbReference type="EMBL" id="JAVBVO010000003">
    <property type="protein sequence ID" value="MDZ5757907.1"/>
    <property type="molecule type" value="Genomic_DNA"/>
</dbReference>
<reference evidence="12" key="1">
    <citation type="submission" date="2023-08" db="EMBL/GenBank/DDBJ databases">
        <title>Genomic characterization of piscicolin 126 produced by Carnobacterium maltaromaticum CM22 strain isolated from salmon (Salmo salar).</title>
        <authorList>
            <person name="Gonzalez-Gragera E."/>
            <person name="Garcia-Lopez J.D."/>
            <person name="Teso-Perez C."/>
            <person name="Gimenez-Hernandez I."/>
            <person name="Peralta-Sanchez J.M."/>
            <person name="Valdivia E."/>
            <person name="Montalban-Lopez M."/>
            <person name="Martin-Platero A.M."/>
            <person name="Banos A."/>
            <person name="Martinez-Bueno M."/>
        </authorList>
    </citation>
    <scope>NUCLEOTIDE SEQUENCE</scope>
    <source>
        <strain evidence="12">CM22</strain>
    </source>
</reference>
<comment type="cofactor">
    <cofactor evidence="9">
        <name>Mg(2+)</name>
        <dbReference type="ChEBI" id="CHEBI:18420"/>
    </cofactor>
    <text evidence="9">Binds 2 magnesium ions per monomer.</text>
</comment>
<feature type="binding site" evidence="9">
    <location>
        <position position="225"/>
    </location>
    <ligand>
        <name>Mg(2+)</name>
        <dbReference type="ChEBI" id="CHEBI:18420"/>
        <label>2</label>
    </ligand>
</feature>
<evidence type="ECO:0000313" key="12">
    <source>
        <dbReference type="EMBL" id="MDZ5757907.1"/>
    </source>
</evidence>
<evidence type="ECO:0000259" key="10">
    <source>
        <dbReference type="Pfam" id="PF00591"/>
    </source>
</evidence>
<dbReference type="EC" id="2.4.2.18" evidence="9"/>
<dbReference type="Pfam" id="PF00591">
    <property type="entry name" value="Glycos_transf_3"/>
    <property type="match status" value="1"/>
</dbReference>
<dbReference type="Gene3D" id="3.40.1030.10">
    <property type="entry name" value="Nucleoside phosphorylase/phosphoribosyltransferase catalytic domain"/>
    <property type="match status" value="1"/>
</dbReference>
<feature type="binding site" evidence="9">
    <location>
        <position position="88"/>
    </location>
    <ligand>
        <name>5-phospho-alpha-D-ribose 1-diphosphate</name>
        <dbReference type="ChEBI" id="CHEBI:58017"/>
    </ligand>
</feature>
<organism evidence="12 13">
    <name type="scientific">Carnobacterium maltaromaticum</name>
    <name type="common">Carnobacterium piscicola</name>
    <dbReference type="NCBI Taxonomy" id="2751"/>
    <lineage>
        <taxon>Bacteria</taxon>
        <taxon>Bacillati</taxon>
        <taxon>Bacillota</taxon>
        <taxon>Bacilli</taxon>
        <taxon>Lactobacillales</taxon>
        <taxon>Carnobacteriaceae</taxon>
        <taxon>Carnobacterium</taxon>
    </lineage>
</organism>
<evidence type="ECO:0000256" key="6">
    <source>
        <dbReference type="ARBA" id="ARBA00023141"/>
    </source>
</evidence>
<dbReference type="GO" id="GO:0000287">
    <property type="term" value="F:magnesium ion binding"/>
    <property type="evidence" value="ECO:0007669"/>
    <property type="project" value="UniProtKB-UniRule"/>
</dbReference>
<dbReference type="NCBIfam" id="TIGR01245">
    <property type="entry name" value="trpD"/>
    <property type="match status" value="1"/>
</dbReference>
<dbReference type="InterPro" id="IPR036320">
    <property type="entry name" value="Glycosyl_Trfase_fam3_N_dom_sf"/>
</dbReference>
<comment type="subunit">
    <text evidence="9">Homodimer.</text>
</comment>
<keyword evidence="5 9" id="KW-0822">Tryptophan biosynthesis</keyword>
<dbReference type="SUPFAM" id="SSF47648">
    <property type="entry name" value="Nucleoside phosphorylase/phosphoribosyltransferase N-terminal domain"/>
    <property type="match status" value="1"/>
</dbReference>
<feature type="binding site" evidence="9">
    <location>
        <position position="166"/>
    </location>
    <ligand>
        <name>anthranilate</name>
        <dbReference type="ChEBI" id="CHEBI:16567"/>
        <label>2</label>
    </ligand>
</feature>
<comment type="function">
    <text evidence="9">Catalyzes the transfer of the phosphoribosyl group of 5-phosphorylribose-1-pyrophosphate (PRPP) to anthranilate to yield N-(5'-phosphoribosyl)-anthranilate (PRA).</text>
</comment>
<dbReference type="PANTHER" id="PTHR43285">
    <property type="entry name" value="ANTHRANILATE PHOSPHORIBOSYLTRANSFERASE"/>
    <property type="match status" value="1"/>
</dbReference>
<evidence type="ECO:0000256" key="2">
    <source>
        <dbReference type="ARBA" id="ARBA00022605"/>
    </source>
</evidence>
<evidence type="ECO:0000256" key="7">
    <source>
        <dbReference type="ARBA" id="ARBA00052328"/>
    </source>
</evidence>
<feature type="binding site" evidence="9">
    <location>
        <position position="120"/>
    </location>
    <ligand>
        <name>5-phospho-alpha-D-ribose 1-diphosphate</name>
        <dbReference type="ChEBI" id="CHEBI:58017"/>
    </ligand>
</feature>
<evidence type="ECO:0000256" key="3">
    <source>
        <dbReference type="ARBA" id="ARBA00022676"/>
    </source>
</evidence>
<evidence type="ECO:0000256" key="9">
    <source>
        <dbReference type="HAMAP-Rule" id="MF_00211"/>
    </source>
</evidence>
<feature type="domain" description="Glycosyl transferase family 3" evidence="10">
    <location>
        <begin position="74"/>
        <end position="324"/>
    </location>
</feature>
<protein>
    <recommendedName>
        <fullName evidence="9">Anthranilate phosphoribosyltransferase</fullName>
        <ecNumber evidence="9">2.4.2.18</ecNumber>
    </recommendedName>
</protein>
<dbReference type="GO" id="GO:0004048">
    <property type="term" value="F:anthranilate phosphoribosyltransferase activity"/>
    <property type="evidence" value="ECO:0007669"/>
    <property type="project" value="UniProtKB-UniRule"/>
</dbReference>